<comment type="caution">
    <text evidence="1">The sequence shown here is derived from an EMBL/GenBank/DDBJ whole genome shotgun (WGS) entry which is preliminary data.</text>
</comment>
<name>A0A4V2QBL8_HYDET</name>
<protein>
    <submittedName>
        <fullName evidence="1">Uncharacterized protein</fullName>
    </submittedName>
</protein>
<accession>A0A4V2QBL8</accession>
<dbReference type="AlphaFoldDB" id="A0A4V2QBL8"/>
<keyword evidence="2" id="KW-1185">Reference proteome</keyword>
<reference evidence="1 2" key="1">
    <citation type="submission" date="2019-03" db="EMBL/GenBank/DDBJ databases">
        <title>Genomic Encyclopedia of Type Strains, Phase IV (KMG-IV): sequencing the most valuable type-strain genomes for metagenomic binning, comparative biology and taxonomic classification.</title>
        <authorList>
            <person name="Goeker M."/>
        </authorList>
    </citation>
    <scope>NUCLEOTIDE SEQUENCE [LARGE SCALE GENOMIC DNA]</scope>
    <source>
        <strain evidence="1 2">LX-B</strain>
    </source>
</reference>
<organism evidence="1 2">
    <name type="scientific">Hydrogenispora ethanolica</name>
    <dbReference type="NCBI Taxonomy" id="1082276"/>
    <lineage>
        <taxon>Bacteria</taxon>
        <taxon>Bacillati</taxon>
        <taxon>Bacillota</taxon>
        <taxon>Hydrogenispora</taxon>
    </lineage>
</organism>
<dbReference type="Proteomes" id="UP000295008">
    <property type="component" value="Unassembled WGS sequence"/>
</dbReference>
<proteinExistence type="predicted"/>
<gene>
    <name evidence="1" type="ORF">EDC14_104835</name>
</gene>
<evidence type="ECO:0000313" key="1">
    <source>
        <dbReference type="EMBL" id="TCL56822.1"/>
    </source>
</evidence>
<evidence type="ECO:0000313" key="2">
    <source>
        <dbReference type="Proteomes" id="UP000295008"/>
    </source>
</evidence>
<sequence length="71" mass="8551">MARSFSFIRFRPDLRPGRNNSPTVKESYVMMSRCPNPLKTWMNRDLWFAMDTMKKFNHLAVRSRLFAFFIS</sequence>
<dbReference type="EMBL" id="SLUN01000048">
    <property type="protein sequence ID" value="TCL56822.1"/>
    <property type="molecule type" value="Genomic_DNA"/>
</dbReference>